<sequence>MWMTLIRGVIAGVVVIGVTELSRKFPRAGALLLTLPLVSILAFVMAWTKYQDLPTVSRLAKETLILVPLGLPFFIPLAFAEKLNLGFWPAFGLGTLLASITIGLWFWLGP</sequence>
<dbReference type="Proteomes" id="UP000323917">
    <property type="component" value="Chromosome"/>
</dbReference>
<keyword evidence="1" id="KW-0812">Transmembrane</keyword>
<evidence type="ECO:0000256" key="1">
    <source>
        <dbReference type="SAM" id="Phobius"/>
    </source>
</evidence>
<keyword evidence="1" id="KW-1133">Transmembrane helix</keyword>
<protein>
    <recommendedName>
        <fullName evidence="4">DUF3147 family protein</fullName>
    </recommendedName>
</protein>
<reference evidence="2 3" key="1">
    <citation type="submission" date="2019-08" db="EMBL/GenBank/DDBJ databases">
        <title>Deep-cultivation of Planctomycetes and their phenomic and genomic characterization uncovers novel biology.</title>
        <authorList>
            <person name="Wiegand S."/>
            <person name="Jogler M."/>
            <person name="Boedeker C."/>
            <person name="Pinto D."/>
            <person name="Vollmers J."/>
            <person name="Rivas-Marin E."/>
            <person name="Kohn T."/>
            <person name="Peeters S.H."/>
            <person name="Heuer A."/>
            <person name="Rast P."/>
            <person name="Oberbeckmann S."/>
            <person name="Bunk B."/>
            <person name="Jeske O."/>
            <person name="Meyerdierks A."/>
            <person name="Storesund J.E."/>
            <person name="Kallscheuer N."/>
            <person name="Luecker S."/>
            <person name="Lage O.M."/>
            <person name="Pohl T."/>
            <person name="Merkel B.J."/>
            <person name="Hornburger P."/>
            <person name="Mueller R.-W."/>
            <person name="Bruemmer F."/>
            <person name="Labrenz M."/>
            <person name="Spormann A.M."/>
            <person name="Op den Camp H."/>
            <person name="Overmann J."/>
            <person name="Amann R."/>
            <person name="Jetten M.S.M."/>
            <person name="Mascher T."/>
            <person name="Medema M.H."/>
            <person name="Devos D.P."/>
            <person name="Kaster A.-K."/>
            <person name="Ovreas L."/>
            <person name="Rohde M."/>
            <person name="Galperin M.Y."/>
            <person name="Jogler C."/>
        </authorList>
    </citation>
    <scope>NUCLEOTIDE SEQUENCE [LARGE SCALE GENOMIC DNA]</scope>
    <source>
        <strain evidence="2 3">Pr1d</strain>
    </source>
</reference>
<feature type="transmembrane region" description="Helical" evidence="1">
    <location>
        <begin position="5"/>
        <end position="22"/>
    </location>
</feature>
<evidence type="ECO:0000313" key="2">
    <source>
        <dbReference type="EMBL" id="QEG37218.1"/>
    </source>
</evidence>
<dbReference type="AlphaFoldDB" id="A0A5B9QE26"/>
<dbReference type="EMBL" id="CP042913">
    <property type="protein sequence ID" value="QEG37218.1"/>
    <property type="molecule type" value="Genomic_DNA"/>
</dbReference>
<keyword evidence="3" id="KW-1185">Reference proteome</keyword>
<evidence type="ECO:0008006" key="4">
    <source>
        <dbReference type="Google" id="ProtNLM"/>
    </source>
</evidence>
<feature type="transmembrane region" description="Helical" evidence="1">
    <location>
        <begin position="59"/>
        <end position="79"/>
    </location>
</feature>
<feature type="transmembrane region" description="Helical" evidence="1">
    <location>
        <begin position="85"/>
        <end position="108"/>
    </location>
</feature>
<gene>
    <name evidence="2" type="ORF">Pr1d_45590</name>
</gene>
<proteinExistence type="predicted"/>
<keyword evidence="1" id="KW-0472">Membrane</keyword>
<organism evidence="2 3">
    <name type="scientific">Bythopirellula goksoeyrii</name>
    <dbReference type="NCBI Taxonomy" id="1400387"/>
    <lineage>
        <taxon>Bacteria</taxon>
        <taxon>Pseudomonadati</taxon>
        <taxon>Planctomycetota</taxon>
        <taxon>Planctomycetia</taxon>
        <taxon>Pirellulales</taxon>
        <taxon>Lacipirellulaceae</taxon>
        <taxon>Bythopirellula</taxon>
    </lineage>
</organism>
<feature type="transmembrane region" description="Helical" evidence="1">
    <location>
        <begin position="28"/>
        <end position="47"/>
    </location>
</feature>
<accession>A0A5B9QE26</accession>
<evidence type="ECO:0000313" key="3">
    <source>
        <dbReference type="Proteomes" id="UP000323917"/>
    </source>
</evidence>
<name>A0A5B9QE26_9BACT</name>
<dbReference type="KEGG" id="bgok:Pr1d_45590"/>